<feature type="domain" description="HTH luxR-type" evidence="3">
    <location>
        <begin position="158"/>
        <end position="215"/>
    </location>
</feature>
<dbReference type="InterPro" id="IPR011006">
    <property type="entry name" value="CheY-like_superfamily"/>
</dbReference>
<sequence>MPAADPSTSVSAPMRVVIVEDDAMLRSLMERALQREHDLVWVGSASTAEEARELFERARPELVLLDLRLGRGPGAFDSWQLVDEWPTTMAAPRWIVVTGQPEAGHLRRALDLGLHGYVTKREPFEMLAAAIREVREGRQYYSVGALQLLMDQSAAPGLETLTARERDVLRAAGEGLSVRQTAQRLTVSESTVKTHRQSLMRKLDLHDSVALARYALAAGLAA</sequence>
<dbReference type="InterPro" id="IPR058245">
    <property type="entry name" value="NreC/VraR/RcsB-like_REC"/>
</dbReference>
<dbReference type="PANTHER" id="PTHR43214">
    <property type="entry name" value="TWO-COMPONENT RESPONSE REGULATOR"/>
    <property type="match status" value="1"/>
</dbReference>
<evidence type="ECO:0000259" key="3">
    <source>
        <dbReference type="SMART" id="SM00421"/>
    </source>
</evidence>
<dbReference type="Pfam" id="PF00072">
    <property type="entry name" value="Response_reg"/>
    <property type="match status" value="1"/>
</dbReference>
<dbReference type="RefSeq" id="WP_330930757.1">
    <property type="nucleotide sequence ID" value="NZ_CP119075.1"/>
</dbReference>
<dbReference type="EMBL" id="CP119075">
    <property type="protein sequence ID" value="WED64611.1"/>
    <property type="molecule type" value="Genomic_DNA"/>
</dbReference>
<dbReference type="SUPFAM" id="SSF52172">
    <property type="entry name" value="CheY-like"/>
    <property type="match status" value="1"/>
</dbReference>
<dbReference type="SMART" id="SM00448">
    <property type="entry name" value="REC"/>
    <property type="match status" value="1"/>
</dbReference>
<organism evidence="5 6">
    <name type="scientific">Synoicihabitans lomoniglobus</name>
    <dbReference type="NCBI Taxonomy" id="2909285"/>
    <lineage>
        <taxon>Bacteria</taxon>
        <taxon>Pseudomonadati</taxon>
        <taxon>Verrucomicrobiota</taxon>
        <taxon>Opitutia</taxon>
        <taxon>Opitutales</taxon>
        <taxon>Opitutaceae</taxon>
        <taxon>Synoicihabitans</taxon>
    </lineage>
</organism>
<evidence type="ECO:0000313" key="5">
    <source>
        <dbReference type="EMBL" id="WED64611.1"/>
    </source>
</evidence>
<reference evidence="5" key="1">
    <citation type="submission" date="2023-03" db="EMBL/GenBank/DDBJ databases">
        <title>Lomoglobus Profundus gen. nov., sp. nov., a novel member of the phylum Verrucomicrobia, isolated from deep-marine sediment of South China Sea.</title>
        <authorList>
            <person name="Ahmad T."/>
            <person name="Ishaq S.E."/>
            <person name="Wang F."/>
        </authorList>
    </citation>
    <scope>NUCLEOTIDE SEQUENCE</scope>
    <source>
        <strain evidence="5">LMO-M01</strain>
    </source>
</reference>
<dbReference type="InterPro" id="IPR000792">
    <property type="entry name" value="Tscrpt_reg_LuxR_C"/>
</dbReference>
<evidence type="ECO:0000259" key="4">
    <source>
        <dbReference type="SMART" id="SM00448"/>
    </source>
</evidence>
<keyword evidence="2" id="KW-0238">DNA-binding</keyword>
<dbReference type="InterPro" id="IPR016032">
    <property type="entry name" value="Sig_transdc_resp-reg_C-effctor"/>
</dbReference>
<dbReference type="Gene3D" id="1.10.10.10">
    <property type="entry name" value="Winged helix-like DNA-binding domain superfamily/Winged helix DNA-binding domain"/>
    <property type="match status" value="1"/>
</dbReference>
<name>A0AAF0CNJ3_9BACT</name>
<evidence type="ECO:0000256" key="1">
    <source>
        <dbReference type="ARBA" id="ARBA00022553"/>
    </source>
</evidence>
<dbReference type="Proteomes" id="UP001218638">
    <property type="component" value="Chromosome"/>
</dbReference>
<feature type="domain" description="Response regulatory" evidence="4">
    <location>
        <begin position="14"/>
        <end position="131"/>
    </location>
</feature>
<dbReference type="AlphaFoldDB" id="A0AAF0CNJ3"/>
<proteinExistence type="predicted"/>
<gene>
    <name evidence="5" type="ORF">PXH66_19895</name>
</gene>
<dbReference type="SMART" id="SM00421">
    <property type="entry name" value="HTH_LUXR"/>
    <property type="match status" value="1"/>
</dbReference>
<dbReference type="SUPFAM" id="SSF46894">
    <property type="entry name" value="C-terminal effector domain of the bipartite response regulators"/>
    <property type="match status" value="1"/>
</dbReference>
<dbReference type="GO" id="GO:0006355">
    <property type="term" value="P:regulation of DNA-templated transcription"/>
    <property type="evidence" value="ECO:0007669"/>
    <property type="project" value="InterPro"/>
</dbReference>
<protein>
    <submittedName>
        <fullName evidence="5">Response regulator transcription factor</fullName>
    </submittedName>
</protein>
<evidence type="ECO:0000313" key="6">
    <source>
        <dbReference type="Proteomes" id="UP001218638"/>
    </source>
</evidence>
<dbReference type="CDD" id="cd17535">
    <property type="entry name" value="REC_NarL-like"/>
    <property type="match status" value="1"/>
</dbReference>
<dbReference type="InterPro" id="IPR039420">
    <property type="entry name" value="WalR-like"/>
</dbReference>
<keyword evidence="6" id="KW-1185">Reference proteome</keyword>
<dbReference type="KEGG" id="slom:PXH66_19895"/>
<dbReference type="PANTHER" id="PTHR43214:SF42">
    <property type="entry name" value="TRANSCRIPTIONAL REGULATORY PROTEIN DESR"/>
    <property type="match status" value="1"/>
</dbReference>
<accession>A0AAF0CNJ3</accession>
<keyword evidence="1" id="KW-0597">Phosphoprotein</keyword>
<dbReference type="InterPro" id="IPR036388">
    <property type="entry name" value="WH-like_DNA-bd_sf"/>
</dbReference>
<evidence type="ECO:0000256" key="2">
    <source>
        <dbReference type="ARBA" id="ARBA00023125"/>
    </source>
</evidence>
<dbReference type="GO" id="GO:0003677">
    <property type="term" value="F:DNA binding"/>
    <property type="evidence" value="ECO:0007669"/>
    <property type="project" value="UniProtKB-KW"/>
</dbReference>
<dbReference type="PRINTS" id="PR00038">
    <property type="entry name" value="HTHLUXR"/>
</dbReference>
<dbReference type="Gene3D" id="3.40.50.2300">
    <property type="match status" value="1"/>
</dbReference>
<dbReference type="GO" id="GO:0000160">
    <property type="term" value="P:phosphorelay signal transduction system"/>
    <property type="evidence" value="ECO:0007669"/>
    <property type="project" value="InterPro"/>
</dbReference>
<dbReference type="Pfam" id="PF00196">
    <property type="entry name" value="GerE"/>
    <property type="match status" value="1"/>
</dbReference>
<dbReference type="CDD" id="cd06170">
    <property type="entry name" value="LuxR_C_like"/>
    <property type="match status" value="1"/>
</dbReference>
<dbReference type="InterPro" id="IPR001789">
    <property type="entry name" value="Sig_transdc_resp-reg_receiver"/>
</dbReference>